<dbReference type="NCBIfam" id="TIGR02138">
    <property type="entry name" value="phosphate_pstC"/>
    <property type="match status" value="1"/>
</dbReference>
<accession>A0AAU9E359</accession>
<evidence type="ECO:0000256" key="8">
    <source>
        <dbReference type="ARBA" id="ARBA00023136"/>
    </source>
</evidence>
<dbReference type="Proteomes" id="UP001321786">
    <property type="component" value="Chromosome"/>
</dbReference>
<dbReference type="PANTHER" id="PTHR30425:SF1">
    <property type="entry name" value="PHOSPHATE TRANSPORT SYSTEM PERMEASE PROTEIN PSTC"/>
    <property type="match status" value="1"/>
</dbReference>
<dbReference type="Pfam" id="PF00528">
    <property type="entry name" value="BPD_transp_1"/>
    <property type="match status" value="1"/>
</dbReference>
<comment type="subcellular location">
    <subcellularLocation>
        <location evidence="1">Cell membrane</location>
        <topology evidence="1">Multi-pass membrane protein</topology>
    </subcellularLocation>
</comment>
<dbReference type="PANTHER" id="PTHR30425">
    <property type="entry name" value="PHOSPHATE TRANSPORT SYSTEM PERMEASE PROTEIN PST"/>
    <property type="match status" value="1"/>
</dbReference>
<organism evidence="11 12">
    <name type="scientific">Helicovermis profundi</name>
    <dbReference type="NCBI Taxonomy" id="3065157"/>
    <lineage>
        <taxon>Bacteria</taxon>
        <taxon>Bacillati</taxon>
        <taxon>Bacillota</taxon>
        <taxon>Clostridia</taxon>
        <taxon>Helicovermis</taxon>
    </lineage>
</organism>
<evidence type="ECO:0000256" key="7">
    <source>
        <dbReference type="ARBA" id="ARBA00022989"/>
    </source>
</evidence>
<dbReference type="EMBL" id="AP028654">
    <property type="protein sequence ID" value="BEP28350.1"/>
    <property type="molecule type" value="Genomic_DNA"/>
</dbReference>
<keyword evidence="6 9" id="KW-0812">Transmembrane</keyword>
<dbReference type="GO" id="GO:0005886">
    <property type="term" value="C:plasma membrane"/>
    <property type="evidence" value="ECO:0007669"/>
    <property type="project" value="UniProtKB-SubCell"/>
</dbReference>
<dbReference type="InterPro" id="IPR035906">
    <property type="entry name" value="MetI-like_sf"/>
</dbReference>
<feature type="transmembrane region" description="Helical" evidence="9">
    <location>
        <begin position="208"/>
        <end position="231"/>
    </location>
</feature>
<dbReference type="Gene3D" id="1.10.3720.10">
    <property type="entry name" value="MetI-like"/>
    <property type="match status" value="1"/>
</dbReference>
<dbReference type="CDD" id="cd06261">
    <property type="entry name" value="TM_PBP2"/>
    <property type="match status" value="1"/>
</dbReference>
<protein>
    <submittedName>
        <fullName evidence="11">Phosphate ABC transporter permease subunit PstC</fullName>
    </submittedName>
</protein>
<keyword evidence="3" id="KW-0813">Transport</keyword>
<dbReference type="KEGG" id="hprf:HLPR_06810"/>
<evidence type="ECO:0000259" key="10">
    <source>
        <dbReference type="PROSITE" id="PS50928"/>
    </source>
</evidence>
<dbReference type="RefSeq" id="WP_338536675.1">
    <property type="nucleotide sequence ID" value="NZ_AP028654.1"/>
</dbReference>
<evidence type="ECO:0000256" key="5">
    <source>
        <dbReference type="ARBA" id="ARBA00022592"/>
    </source>
</evidence>
<dbReference type="GO" id="GO:0035435">
    <property type="term" value="P:phosphate ion transmembrane transport"/>
    <property type="evidence" value="ECO:0007669"/>
    <property type="project" value="InterPro"/>
</dbReference>
<comment type="similarity">
    <text evidence="2">Belongs to the binding-protein-dependent transport system permease family. CysTW subfamily.</text>
</comment>
<evidence type="ECO:0000256" key="3">
    <source>
        <dbReference type="ARBA" id="ARBA00022448"/>
    </source>
</evidence>
<dbReference type="PROSITE" id="PS50928">
    <property type="entry name" value="ABC_TM1"/>
    <property type="match status" value="1"/>
</dbReference>
<evidence type="ECO:0000256" key="1">
    <source>
        <dbReference type="ARBA" id="ARBA00004651"/>
    </source>
</evidence>
<keyword evidence="12" id="KW-1185">Reference proteome</keyword>
<evidence type="ECO:0000256" key="4">
    <source>
        <dbReference type="ARBA" id="ARBA00022475"/>
    </source>
</evidence>
<dbReference type="InterPro" id="IPR051124">
    <property type="entry name" value="Phosphate_Transport_Permease"/>
</dbReference>
<feature type="transmembrane region" description="Helical" evidence="9">
    <location>
        <begin position="151"/>
        <end position="169"/>
    </location>
</feature>
<evidence type="ECO:0000313" key="11">
    <source>
        <dbReference type="EMBL" id="BEP28350.1"/>
    </source>
</evidence>
<proteinExistence type="inferred from homology"/>
<evidence type="ECO:0000313" key="12">
    <source>
        <dbReference type="Proteomes" id="UP001321786"/>
    </source>
</evidence>
<dbReference type="InterPro" id="IPR011864">
    <property type="entry name" value="Phosphate_PstC"/>
</dbReference>
<keyword evidence="7 9" id="KW-1133">Transmembrane helix</keyword>
<feature type="transmembrane region" description="Helical" evidence="9">
    <location>
        <begin position="72"/>
        <end position="105"/>
    </location>
</feature>
<sequence length="294" mass="31723">MITIDRKKYRKKKKIENIIEKTFLVSALVSILSLLLIMIFIFGKGAPAINKIGLSNFIFGLNWEPSADIYGIFPMILASLYVTFGAIVIGVPIGVFTAIFLSEIAPKWLGKIVESAVQLLAGIPSVIYGFFGLLVIVPLIDKYYGGGGNSILAAIIILSAMILPTIITISENAIKAVPKEYKEGSLALGSSEIQTIFKVILPAAKSGILTSVVLGIGRAIGETMAVILVIGNTVQLPSSILDRARTLTANIAIEMGYAYGLHQEALFATGVILFIFIMIINFILNFLIIDRNSN</sequence>
<evidence type="ECO:0000256" key="9">
    <source>
        <dbReference type="SAM" id="Phobius"/>
    </source>
</evidence>
<keyword evidence="5" id="KW-0592">Phosphate transport</keyword>
<keyword evidence="4" id="KW-1003">Cell membrane</keyword>
<dbReference type="GO" id="GO:0005315">
    <property type="term" value="F:phosphate transmembrane transporter activity"/>
    <property type="evidence" value="ECO:0007669"/>
    <property type="project" value="InterPro"/>
</dbReference>
<dbReference type="NCBIfam" id="TIGR00974">
    <property type="entry name" value="3a0107s02c"/>
    <property type="match status" value="1"/>
</dbReference>
<reference evidence="11 12" key="1">
    <citation type="submission" date="2023-08" db="EMBL/GenBank/DDBJ databases">
        <title>Helicovermis profunda gen. nov., sp. nov., a novel mesophilic, fermentative bacterium within the Bacillota from a deep-sea hydrothermal vent chimney.</title>
        <authorList>
            <person name="Miyazaki U."/>
            <person name="Mizutani D."/>
            <person name="Hashimoto Y."/>
            <person name="Tame A."/>
            <person name="Sawayama S."/>
            <person name="Miyazaki J."/>
            <person name="Takai K."/>
            <person name="Nakagawa S."/>
        </authorList>
    </citation>
    <scope>NUCLEOTIDE SEQUENCE [LARGE SCALE GENOMIC DNA]</scope>
    <source>
        <strain evidence="11 12">S502</strain>
    </source>
</reference>
<dbReference type="InterPro" id="IPR005672">
    <property type="entry name" value="Phosphate_PstA"/>
</dbReference>
<gene>
    <name evidence="11" type="primary">pstC</name>
    <name evidence="11" type="ORF">HLPR_06810</name>
</gene>
<dbReference type="AlphaFoldDB" id="A0AAU9E359"/>
<feature type="transmembrane region" description="Helical" evidence="9">
    <location>
        <begin position="21"/>
        <end position="42"/>
    </location>
</feature>
<dbReference type="SUPFAM" id="SSF161098">
    <property type="entry name" value="MetI-like"/>
    <property type="match status" value="1"/>
</dbReference>
<dbReference type="InterPro" id="IPR000515">
    <property type="entry name" value="MetI-like"/>
</dbReference>
<feature type="transmembrane region" description="Helical" evidence="9">
    <location>
        <begin position="117"/>
        <end position="139"/>
    </location>
</feature>
<keyword evidence="8 9" id="KW-0472">Membrane</keyword>
<evidence type="ECO:0000256" key="2">
    <source>
        <dbReference type="ARBA" id="ARBA00007069"/>
    </source>
</evidence>
<feature type="transmembrane region" description="Helical" evidence="9">
    <location>
        <begin position="265"/>
        <end position="289"/>
    </location>
</feature>
<evidence type="ECO:0000256" key="6">
    <source>
        <dbReference type="ARBA" id="ARBA00022692"/>
    </source>
</evidence>
<name>A0AAU9E359_9FIRM</name>
<feature type="domain" description="ABC transmembrane type-1" evidence="10">
    <location>
        <begin position="76"/>
        <end position="284"/>
    </location>
</feature>